<dbReference type="Pfam" id="PF12770">
    <property type="entry name" value="CHAT"/>
    <property type="match status" value="1"/>
</dbReference>
<sequence length="2065" mass="214005">MSVAKPVVLVSTVLLSLLPLPSFAQPITPAADGTGTQITPQGNQFDIHGGQLSRDGANLFHSFQQFGLNQNQIANFLSNPNIRNILGRVVGGETSFIDGLIQVTGGSSNLYLMNPSGIVFGPNVNLNVPAAFNATTANAIGFGNSAWFNATGENNYASLLGNPTHFAFTTPQPGSIVNLGTLAVSPGEDLTLMGGTVFSPGTLSAPGGNLTVAAVPGESLVRLSQTGNLLSLEFQPLSADSGVNPSNVPITTLPGLLTGGGIPEGLATGLSVENGQLHLTGSGFSVENGDIVAKDISAGNATLAASRNLTLVESRLETQNDLTLKAGNTVQIRDSLANPFLARAGGNLTIQGNQLIDIFALNHPETPFQSGRNLTLISDGLISGDAHFASGGSFQMLTTQGQPGTFVSFFDPIIRADGDVTFGNYTGVALKVEAIGSITGGDITITGPDASGSIPTSDPDFTELTTTNALILRAGSPIFWSPNTPVTAGGTNFTESSPPLTPSGSIEVGNINTSAGNGGPVNLYAPQNITTGSITTNGGNIDISTGIDSLSTLTTGTLNTNSNRGNGGNIRLFTGGTVTAGQISNVSTSNQESFGDGSLFIRSREINLLGGSTTERRLGRFITIIPVGAYHNVVIGQLSDTDGTATLDLTLNDLSALKDGSYPTIDIGSEFTLAGYDLTGIVRIVGTPGLLEGFAGITIRSSVLVEFEGSISTSGTLRIAAPEINFLGGSSSIKADTVIISSVPSAPNIVVGGLTDSGNETLDFTIDHLNALDVPPGNFINFWGLGPTATVTFATPLTLNNSISVMGLPIITSDLTVNGQLFFSYFGSPARIENSVKLSALGNNSIIGFFNGLNVGSNDLTLEADRITFAREPDLIVTGTGNLVLQQTTLNPDITVRYNVPESIFIEESPHLNNLGRLQNGFASITIGREDGSGSITLLDNMTFRDPVTILSPGSGGSITALGSITGLDDALITLTAPTVNLRSDVTTTGPGIAINGDLVLGADVTISAERGTSPSSPFIYLNGKVDGSHNLTLETDIPGSVFLYEAIGSTTPLRSLTTITEETEVYGNITTANGDINLGGLIYLRDNISLNAGTATIRTQGNVASLGLSGPSSYDVSLTADNIELGVGGFGGTRNLIIQPFTSSRNIILGGTVESPDALSLTGREISGIQPGINSITIGRDDGSGTISIPNDVTFTSPVIIQAPNTGGTINATGILNTSRSDISLIAGGDIVLNGINTSASIPIIPPTPTPPLTPTPPNSTFRSGEINIISSNGSITSTGTFTTRSVDGGAGNVTLQANRGITVNPPGSNFDGIMTYSFDGDGGDVTLLTTNGDITIKNINTFGSGSARAGNVTVNSPNGNITLESVKAGDDFNISASGPSTGGNIALNARGNITVPQFLDSNGSLEAGDISVISEEGGIAINYIGASSRQVGGNITLQAEDSISSRWILATGSTRGGDINIATNEYLRVIGGIRSRDIVTNNVGGILPPIGPDVTTSISAASNTTSGSVTIRQGRPGLNTPFIIGDDSINGTGGVIVGDNVLFTSPPQEIRGLFTQGNITIENSATLTPPTPPPPTPPVVVPPPTPPVVEIPPPPTPPIVVPPPPTPPVQPVLSNEDANTIARDLQGENLLIAFPNLSDTTDVALDTLVAGLDESLTQQFEQALGLAGGSIVTLAEAQASLARIQAATGVKPAVVYALFNPQTVPGVAAAKNLRRSDSDELEIIMITAEGKPIQRTIPGATRARVLQLADRFYRQVSDPSQLNSNAYLSSAQQLYQLLIAPIEAELQAQGIQNLAFAMDVGLRLTPLAALHDGQQFLVEKYNLGLIPSLSLTSTEFVDIKAAPVLAVGASQFAADQNQPPLPAAGIEVRKIAEQLRQGQVLLNEEFTLDNVRSQRQQFPIVHLATHADFQPGDLNNTYIQLWNEKLGFSQLRELQLNNPPVELMVLSACRSAFGDEQAELGFAGLAVQAGVKTAVASLWYVGDTGTLGLMSEFYRQLNTAPIKAEAIRQAQLAMLKGEVRVENGQIVTPEGNVPLPPAAATGIQENLAHPFYWAAFTMIGSPW</sequence>
<feature type="domain" description="Filamentous haemagglutinin FhaB/tRNA nuclease CdiA-like TPS" evidence="2">
    <location>
        <begin position="29"/>
        <end position="143"/>
    </location>
</feature>
<protein>
    <submittedName>
        <fullName evidence="3">CHAT domain-containing protein</fullName>
    </submittedName>
</protein>
<gene>
    <name evidence="3" type="ORF">QQ055_02475</name>
</gene>
<dbReference type="SUPFAM" id="SSF51126">
    <property type="entry name" value="Pectin lyase-like"/>
    <property type="match status" value="1"/>
</dbReference>
<dbReference type="InterPro" id="IPR012334">
    <property type="entry name" value="Pectin_lyas_fold"/>
</dbReference>
<dbReference type="NCBIfam" id="TIGR01901">
    <property type="entry name" value="adhes_NPXG"/>
    <property type="match status" value="1"/>
</dbReference>
<dbReference type="Gene3D" id="2.160.20.10">
    <property type="entry name" value="Single-stranded right-handed beta-helix, Pectin lyase-like"/>
    <property type="match status" value="2"/>
</dbReference>
<reference evidence="3 4" key="1">
    <citation type="submission" date="2023-06" db="EMBL/GenBank/DDBJ databases">
        <title>Whole genome sequence of Oscillatoria calcuttensis NRMC-F 0142.</title>
        <authorList>
            <person name="Shakena Fathima T."/>
            <person name="Muralitharan G."/>
            <person name="Thajuddin N."/>
        </authorList>
    </citation>
    <scope>NUCLEOTIDE SEQUENCE [LARGE SCALE GENOMIC DNA]</scope>
    <source>
        <strain evidence="3 4">NRMC-F 0142</strain>
    </source>
</reference>
<name>A0ABT7LWD1_9CYAN</name>
<dbReference type="Proteomes" id="UP001230986">
    <property type="component" value="Unassembled WGS sequence"/>
</dbReference>
<proteinExistence type="predicted"/>
<evidence type="ECO:0000259" key="2">
    <source>
        <dbReference type="SMART" id="SM00912"/>
    </source>
</evidence>
<dbReference type="PANTHER" id="PTHR45691:SF6">
    <property type="entry name" value="PROTEIN DIAPHANOUS"/>
    <property type="match status" value="1"/>
</dbReference>
<dbReference type="RefSeq" id="WP_286004187.1">
    <property type="nucleotide sequence ID" value="NZ_JASVEJ010000009.1"/>
</dbReference>
<evidence type="ECO:0000313" key="3">
    <source>
        <dbReference type="EMBL" id="MDL5056337.1"/>
    </source>
</evidence>
<evidence type="ECO:0000256" key="1">
    <source>
        <dbReference type="SAM" id="SignalP"/>
    </source>
</evidence>
<dbReference type="Pfam" id="PF05860">
    <property type="entry name" value="TPS"/>
    <property type="match status" value="1"/>
</dbReference>
<dbReference type="PANTHER" id="PTHR45691">
    <property type="entry name" value="PROTEIN DIAPHANOUS"/>
    <property type="match status" value="1"/>
</dbReference>
<dbReference type="InterPro" id="IPR051412">
    <property type="entry name" value="Formin_Homology_Diaphanous_sf"/>
</dbReference>
<evidence type="ECO:0000313" key="4">
    <source>
        <dbReference type="Proteomes" id="UP001230986"/>
    </source>
</evidence>
<feature type="signal peptide" evidence="1">
    <location>
        <begin position="1"/>
        <end position="24"/>
    </location>
</feature>
<dbReference type="EMBL" id="JASVEJ010000009">
    <property type="protein sequence ID" value="MDL5056337.1"/>
    <property type="molecule type" value="Genomic_DNA"/>
</dbReference>
<feature type="chain" id="PRO_5046981282" evidence="1">
    <location>
        <begin position="25"/>
        <end position="2065"/>
    </location>
</feature>
<organism evidence="3 4">
    <name type="scientific">Geitlerinema calcuttense NRMC-F 0142</name>
    <dbReference type="NCBI Taxonomy" id="2922238"/>
    <lineage>
        <taxon>Bacteria</taxon>
        <taxon>Bacillati</taxon>
        <taxon>Cyanobacteriota</taxon>
        <taxon>Cyanophyceae</taxon>
        <taxon>Geitlerinematales</taxon>
        <taxon>Geitlerinemataceae</taxon>
        <taxon>Geitlerinema</taxon>
    </lineage>
</organism>
<dbReference type="SMART" id="SM00912">
    <property type="entry name" value="Haemagg_act"/>
    <property type="match status" value="1"/>
</dbReference>
<dbReference type="InterPro" id="IPR008638">
    <property type="entry name" value="FhaB/CdiA-like_TPS"/>
</dbReference>
<comment type="caution">
    <text evidence="3">The sequence shown here is derived from an EMBL/GenBank/DDBJ whole genome shotgun (WGS) entry which is preliminary data.</text>
</comment>
<dbReference type="InterPro" id="IPR024983">
    <property type="entry name" value="CHAT_dom"/>
</dbReference>
<dbReference type="InterPro" id="IPR011050">
    <property type="entry name" value="Pectin_lyase_fold/virulence"/>
</dbReference>
<accession>A0ABT7LWD1</accession>
<keyword evidence="4" id="KW-1185">Reference proteome</keyword>
<keyword evidence="1" id="KW-0732">Signal</keyword>